<feature type="region of interest" description="Disordered" evidence="1">
    <location>
        <begin position="364"/>
        <end position="399"/>
    </location>
</feature>
<dbReference type="AlphaFoldDB" id="A0A183MZJ8"/>
<dbReference type="InterPro" id="IPR045609">
    <property type="entry name" value="DUF6451"/>
</dbReference>
<proteinExistence type="predicted"/>
<evidence type="ECO:0000313" key="2">
    <source>
        <dbReference type="EMBL" id="VDP39699.1"/>
    </source>
</evidence>
<protein>
    <submittedName>
        <fullName evidence="2">Uncharacterized protein</fullName>
    </submittedName>
</protein>
<dbReference type="Proteomes" id="UP000277204">
    <property type="component" value="Unassembled WGS sequence"/>
</dbReference>
<reference evidence="2 3" key="1">
    <citation type="submission" date="2018-11" db="EMBL/GenBank/DDBJ databases">
        <authorList>
            <consortium name="Pathogen Informatics"/>
        </authorList>
    </citation>
    <scope>NUCLEOTIDE SEQUENCE [LARGE SCALE GENOMIC DNA]</scope>
    <source>
        <strain evidence="2 3">Zambia</strain>
    </source>
</reference>
<gene>
    <name evidence="2" type="ORF">SMRZ_LOCUS21473</name>
</gene>
<feature type="compositionally biased region" description="Basic and acidic residues" evidence="1">
    <location>
        <begin position="370"/>
        <end position="380"/>
    </location>
</feature>
<keyword evidence="3" id="KW-1185">Reference proteome</keyword>
<dbReference type="PANTHER" id="PTHR47027">
    <property type="entry name" value="REVERSE TRANSCRIPTASE DOMAIN-CONTAINING PROTEIN"/>
    <property type="match status" value="1"/>
</dbReference>
<dbReference type="Pfam" id="PF20049">
    <property type="entry name" value="DUF6451"/>
    <property type="match status" value="1"/>
</dbReference>
<organism evidence="2 3">
    <name type="scientific">Schistosoma margrebowiei</name>
    <dbReference type="NCBI Taxonomy" id="48269"/>
    <lineage>
        <taxon>Eukaryota</taxon>
        <taxon>Metazoa</taxon>
        <taxon>Spiralia</taxon>
        <taxon>Lophotrochozoa</taxon>
        <taxon>Platyhelminthes</taxon>
        <taxon>Trematoda</taxon>
        <taxon>Digenea</taxon>
        <taxon>Strigeidida</taxon>
        <taxon>Schistosomatoidea</taxon>
        <taxon>Schistosomatidae</taxon>
        <taxon>Schistosoma</taxon>
    </lineage>
</organism>
<sequence length="498" mass="56716">MKTSTSEGKHGIQWTAQNQLDDLDFADDLALLSYTHEQMQMKTASVAAVSASVGLSIHKGKTKVLKFKAENNNPITLDGETLENVESFTYLGSIIDEQGGSDADVKARIGKARVVFLQLKNIWNPKQLSTNIKVRIFNTNVKAVLLYGAETWRTTTSTIKKVQVFINSCLRKILNIHWPDTTTNSPLWERTNQLPAEEEIRKRRWKWIGHTLRKSSNCITRQALTWNPEGKRKRGRPKNTLRRIIAAHENDELQLDGTRKDCPGQGWMENAATRKLIDLEDRFENEVIARRHRATLNDPIRQPPERPALSDSEHRRNSRTSHLHRSKKSTHKCDTVNSMFDNNSDNDDDYLAAIGDNAETSKEVCLSTESRNKNLSIDHTKHSKSSPSSSSKSHHHLRKHKVNNYESICASNNSISNTSNNSILNSDYHTVNGHSIGQRSIRQQREVAYKIEHPNRLHPDIWHNEANEFNDGPACSCKPKYRIGPLHNQYEGEQVMSI</sequence>
<dbReference type="EMBL" id="UZAI01018721">
    <property type="protein sequence ID" value="VDP39699.1"/>
    <property type="molecule type" value="Genomic_DNA"/>
</dbReference>
<accession>A0A183MZJ8</accession>
<feature type="region of interest" description="Disordered" evidence="1">
    <location>
        <begin position="294"/>
        <end position="342"/>
    </location>
</feature>
<evidence type="ECO:0000313" key="3">
    <source>
        <dbReference type="Proteomes" id="UP000277204"/>
    </source>
</evidence>
<dbReference type="PANTHER" id="PTHR47027:SF25">
    <property type="entry name" value="REVERSE TRANSCRIPTASE DOMAIN-CONTAINING PROTEIN"/>
    <property type="match status" value="1"/>
</dbReference>
<feature type="compositionally biased region" description="Basic residues" evidence="1">
    <location>
        <begin position="316"/>
        <end position="330"/>
    </location>
</feature>
<dbReference type="STRING" id="48269.A0A183MZJ8"/>
<evidence type="ECO:0000256" key="1">
    <source>
        <dbReference type="SAM" id="MobiDB-lite"/>
    </source>
</evidence>
<name>A0A183MZJ8_9TREM</name>